<dbReference type="Proteomes" id="UP000235145">
    <property type="component" value="Unassembled WGS sequence"/>
</dbReference>
<protein>
    <submittedName>
        <fullName evidence="2">Uncharacterized protein</fullName>
    </submittedName>
</protein>
<reference evidence="2 3" key="1">
    <citation type="journal article" date="2017" name="Nat. Commun.">
        <title>Genome assembly with in vitro proximity ligation data and whole-genome triplication in lettuce.</title>
        <authorList>
            <person name="Reyes-Chin-Wo S."/>
            <person name="Wang Z."/>
            <person name="Yang X."/>
            <person name="Kozik A."/>
            <person name="Arikit S."/>
            <person name="Song C."/>
            <person name="Xia L."/>
            <person name="Froenicke L."/>
            <person name="Lavelle D.O."/>
            <person name="Truco M.J."/>
            <person name="Xia R."/>
            <person name="Zhu S."/>
            <person name="Xu C."/>
            <person name="Xu H."/>
            <person name="Xu X."/>
            <person name="Cox K."/>
            <person name="Korf I."/>
            <person name="Meyers B.C."/>
            <person name="Michelmore R.W."/>
        </authorList>
    </citation>
    <scope>NUCLEOTIDE SEQUENCE [LARGE SCALE GENOMIC DNA]</scope>
    <source>
        <strain evidence="3">cv. Salinas</strain>
        <tissue evidence="2">Seedlings</tissue>
    </source>
</reference>
<evidence type="ECO:0000256" key="1">
    <source>
        <dbReference type="SAM" id="Coils"/>
    </source>
</evidence>
<keyword evidence="1" id="KW-0175">Coiled coil</keyword>
<accession>A0A9R1VGF6</accession>
<dbReference type="EMBL" id="NBSK02000005">
    <property type="protein sequence ID" value="KAJ0205730.1"/>
    <property type="molecule type" value="Genomic_DNA"/>
</dbReference>
<organism evidence="2 3">
    <name type="scientific">Lactuca sativa</name>
    <name type="common">Garden lettuce</name>
    <dbReference type="NCBI Taxonomy" id="4236"/>
    <lineage>
        <taxon>Eukaryota</taxon>
        <taxon>Viridiplantae</taxon>
        <taxon>Streptophyta</taxon>
        <taxon>Embryophyta</taxon>
        <taxon>Tracheophyta</taxon>
        <taxon>Spermatophyta</taxon>
        <taxon>Magnoliopsida</taxon>
        <taxon>eudicotyledons</taxon>
        <taxon>Gunneridae</taxon>
        <taxon>Pentapetalae</taxon>
        <taxon>asterids</taxon>
        <taxon>campanulids</taxon>
        <taxon>Asterales</taxon>
        <taxon>Asteraceae</taxon>
        <taxon>Cichorioideae</taxon>
        <taxon>Cichorieae</taxon>
        <taxon>Lactucinae</taxon>
        <taxon>Lactuca</taxon>
    </lineage>
</organism>
<dbReference type="AlphaFoldDB" id="A0A9R1VGF6"/>
<gene>
    <name evidence="2" type="ORF">LSAT_V11C500233480</name>
</gene>
<proteinExistence type="predicted"/>
<keyword evidence="3" id="KW-1185">Reference proteome</keyword>
<name>A0A9R1VGF6_LACSA</name>
<evidence type="ECO:0000313" key="3">
    <source>
        <dbReference type="Proteomes" id="UP000235145"/>
    </source>
</evidence>
<feature type="coiled-coil region" evidence="1">
    <location>
        <begin position="13"/>
        <end position="42"/>
    </location>
</feature>
<sequence>MFQARETLNMEIKEELKLRTQKMEVQINKQKLRKEMQMIEIQYSYMLLSFRKEKNLKMKTKKEEKLTRQKGNEGAIPTENAYVSSTLSNERKYEKFMENFRDSTDGYKKILTMKDIDMVC</sequence>
<comment type="caution">
    <text evidence="2">The sequence shown here is derived from an EMBL/GenBank/DDBJ whole genome shotgun (WGS) entry which is preliminary data.</text>
</comment>
<evidence type="ECO:0000313" key="2">
    <source>
        <dbReference type="EMBL" id="KAJ0205730.1"/>
    </source>
</evidence>